<dbReference type="RefSeq" id="WP_135945072.1">
    <property type="nucleotide sequence ID" value="NZ_BMEI01000002.1"/>
</dbReference>
<feature type="signal peptide" evidence="1">
    <location>
        <begin position="1"/>
        <end position="22"/>
    </location>
</feature>
<gene>
    <name evidence="2" type="ORF">E5162_09920</name>
</gene>
<name>A0A4S2HBK5_9PROT</name>
<proteinExistence type="predicted"/>
<reference evidence="2 3" key="1">
    <citation type="journal article" date="2013" name="Int. J. Syst. Evol. Microbiol.">
        <title>Marinicauda pacifica gen. nov., sp. nov., a prosthecate alphaproteobacterium of the family Hyphomonadaceae isolated from deep seawater.</title>
        <authorList>
            <person name="Zhang X.Y."/>
            <person name="Li G.W."/>
            <person name="Wang C.S."/>
            <person name="Zhang Y.J."/>
            <person name="Xu X.W."/>
            <person name="Li H."/>
            <person name="Liu A."/>
            <person name="Liu C."/>
            <person name="Xie B.B."/>
            <person name="Qin Q.L."/>
            <person name="Xu Z."/>
            <person name="Chen X.L."/>
            <person name="Zhou B.C."/>
            <person name="Zhang Y.Z."/>
        </authorList>
    </citation>
    <scope>NUCLEOTIDE SEQUENCE [LARGE SCALE GENOMIC DNA]</scope>
    <source>
        <strain evidence="2 3">P-1 km-3</strain>
    </source>
</reference>
<organism evidence="2 3">
    <name type="scientific">Marinicauda pacifica</name>
    <dbReference type="NCBI Taxonomy" id="1133559"/>
    <lineage>
        <taxon>Bacteria</taxon>
        <taxon>Pseudomonadati</taxon>
        <taxon>Pseudomonadota</taxon>
        <taxon>Alphaproteobacteria</taxon>
        <taxon>Maricaulales</taxon>
        <taxon>Maricaulaceae</taxon>
        <taxon>Marinicauda</taxon>
    </lineage>
</organism>
<dbReference type="PROSITE" id="PS51257">
    <property type="entry name" value="PROKAR_LIPOPROTEIN"/>
    <property type="match status" value="1"/>
</dbReference>
<feature type="chain" id="PRO_5020960830" description="Cytochrome c domain-containing protein" evidence="1">
    <location>
        <begin position="23"/>
        <end position="391"/>
    </location>
</feature>
<keyword evidence="1" id="KW-0732">Signal</keyword>
<evidence type="ECO:0000313" key="3">
    <source>
        <dbReference type="Proteomes" id="UP000305451"/>
    </source>
</evidence>
<evidence type="ECO:0008006" key="4">
    <source>
        <dbReference type="Google" id="ProtNLM"/>
    </source>
</evidence>
<evidence type="ECO:0000256" key="1">
    <source>
        <dbReference type="SAM" id="SignalP"/>
    </source>
</evidence>
<accession>A0A4S2HBK5</accession>
<dbReference type="OrthoDB" id="338827at2"/>
<sequence>MRSARHAAGLVCALGAALLVLAACRGEAAAPRYHESANPEALSQWGQLSIMDGRLVPGPGVLPYDLNTALFSDYAVKLRTVWLPDGAQPAAYDPQDSFDFPVGTVITKTFYYPRAGAGDGESFDAVARTRESLIHFEQGGLDLSRVRLIETRILVRREAGWDALPYVWDEDQREAHLSRSGAFVDLTLVDAGGMREPLSYMVPNVNQCANCHETDTGDGGIRPIGPAARHLNREFDYAQGPANQLAEWRARGLLAGGPEAGEAPANTAWSGAMPLQAMLEPAARSYLDINCAHCHSRTGPADTSGLYLNRAEPSGPNLGFCKPPIAAGRGTGGRRYSIIPGDAHASILVHRMESDRADIMMPELGRSIADREGVALVAAWIDSLAGSCEDA</sequence>
<dbReference type="EMBL" id="SRXV01000002">
    <property type="protein sequence ID" value="TGY93350.1"/>
    <property type="molecule type" value="Genomic_DNA"/>
</dbReference>
<keyword evidence="3" id="KW-1185">Reference proteome</keyword>
<protein>
    <recommendedName>
        <fullName evidence="4">Cytochrome c domain-containing protein</fullName>
    </recommendedName>
</protein>
<dbReference type="InterPro" id="IPR022269">
    <property type="entry name" value="SO_2930-like_C"/>
</dbReference>
<dbReference type="Proteomes" id="UP000305451">
    <property type="component" value="Unassembled WGS sequence"/>
</dbReference>
<dbReference type="NCBIfam" id="TIGR03806">
    <property type="entry name" value="chp_HNE_0200"/>
    <property type="match status" value="1"/>
</dbReference>
<evidence type="ECO:0000313" key="2">
    <source>
        <dbReference type="EMBL" id="TGY93350.1"/>
    </source>
</evidence>
<dbReference type="AlphaFoldDB" id="A0A4S2HBK5"/>
<comment type="caution">
    <text evidence="2">The sequence shown here is derived from an EMBL/GenBank/DDBJ whole genome shotgun (WGS) entry which is preliminary data.</text>
</comment>